<dbReference type="CDD" id="cd01059">
    <property type="entry name" value="CCC1_like"/>
    <property type="match status" value="1"/>
</dbReference>
<dbReference type="GO" id="GO:0005384">
    <property type="term" value="F:manganese ion transmembrane transporter activity"/>
    <property type="evidence" value="ECO:0007669"/>
    <property type="project" value="InterPro"/>
</dbReference>
<dbReference type="PANTHER" id="PTHR31851">
    <property type="entry name" value="FE(2+)/MN(2+) TRANSPORTER PCL1"/>
    <property type="match status" value="1"/>
</dbReference>
<dbReference type="Proteomes" id="UP000740557">
    <property type="component" value="Unassembled WGS sequence"/>
</dbReference>
<dbReference type="GO" id="GO:0030026">
    <property type="term" value="P:intracellular manganese ion homeostasis"/>
    <property type="evidence" value="ECO:0007669"/>
    <property type="project" value="InterPro"/>
</dbReference>
<evidence type="ECO:0000256" key="4">
    <source>
        <dbReference type="ARBA" id="ARBA00023136"/>
    </source>
</evidence>
<feature type="transmembrane region" description="Helical" evidence="5">
    <location>
        <begin position="85"/>
        <end position="105"/>
    </location>
</feature>
<organism evidence="6 7">
    <name type="scientific">candidate division WWE3 bacterium</name>
    <dbReference type="NCBI Taxonomy" id="2053526"/>
    <lineage>
        <taxon>Bacteria</taxon>
        <taxon>Katanobacteria</taxon>
    </lineage>
</organism>
<gene>
    <name evidence="6" type="ORF">KC980_01750</name>
</gene>
<feature type="transmembrane region" description="Helical" evidence="5">
    <location>
        <begin position="43"/>
        <end position="64"/>
    </location>
</feature>
<reference evidence="6" key="2">
    <citation type="journal article" date="2021" name="Microbiome">
        <title>Successional dynamics and alternative stable states in a saline activated sludge microbial community over 9 years.</title>
        <authorList>
            <person name="Wang Y."/>
            <person name="Ye J."/>
            <person name="Ju F."/>
            <person name="Liu L."/>
            <person name="Boyd J.A."/>
            <person name="Deng Y."/>
            <person name="Parks D.H."/>
            <person name="Jiang X."/>
            <person name="Yin X."/>
            <person name="Woodcroft B.J."/>
            <person name="Tyson G.W."/>
            <person name="Hugenholtz P."/>
            <person name="Polz M.F."/>
            <person name="Zhang T."/>
        </authorList>
    </citation>
    <scope>NUCLEOTIDE SEQUENCE</scope>
    <source>
        <strain evidence="6">HKST-UBA79</strain>
    </source>
</reference>
<feature type="transmembrane region" description="Helical" evidence="5">
    <location>
        <begin position="141"/>
        <end position="158"/>
    </location>
</feature>
<evidence type="ECO:0000313" key="7">
    <source>
        <dbReference type="Proteomes" id="UP000740557"/>
    </source>
</evidence>
<dbReference type="AlphaFoldDB" id="A0A955EB44"/>
<comment type="subcellular location">
    <subcellularLocation>
        <location evidence="1">Endomembrane system</location>
        <topology evidence="1">Multi-pass membrane protein</topology>
    </subcellularLocation>
</comment>
<evidence type="ECO:0000256" key="5">
    <source>
        <dbReference type="SAM" id="Phobius"/>
    </source>
</evidence>
<reference evidence="6" key="1">
    <citation type="submission" date="2020-04" db="EMBL/GenBank/DDBJ databases">
        <authorList>
            <person name="Zhang T."/>
        </authorList>
    </citation>
    <scope>NUCLEOTIDE SEQUENCE</scope>
    <source>
        <strain evidence="6">HKST-UBA79</strain>
    </source>
</reference>
<sequence>MNLTKINSNYIRNLIFGAEDSLVSSVGVLFGIASAGVTSTQIWLTGLIVISVEALSMGAGAYLSEITTYEVNGKKNKKDNPVIDGIIMFTSYFFAGFIPLIPYKLVNPQQAKFLSVVVTLVALYVLGYAPQKQHKSAIRMLVIAGLAIAVGFVVALIFNI</sequence>
<dbReference type="GO" id="GO:0012505">
    <property type="term" value="C:endomembrane system"/>
    <property type="evidence" value="ECO:0007669"/>
    <property type="project" value="UniProtKB-SubCell"/>
</dbReference>
<feature type="transmembrane region" description="Helical" evidence="5">
    <location>
        <begin position="21"/>
        <end position="37"/>
    </location>
</feature>
<proteinExistence type="predicted"/>
<evidence type="ECO:0000313" key="6">
    <source>
        <dbReference type="EMBL" id="MCA9308211.1"/>
    </source>
</evidence>
<comment type="caution">
    <text evidence="6">The sequence shown here is derived from an EMBL/GenBank/DDBJ whole genome shotgun (WGS) entry which is preliminary data.</text>
</comment>
<keyword evidence="2 5" id="KW-0812">Transmembrane</keyword>
<accession>A0A955EB44</accession>
<dbReference type="InterPro" id="IPR008217">
    <property type="entry name" value="Ccc1_fam"/>
</dbReference>
<feature type="transmembrane region" description="Helical" evidence="5">
    <location>
        <begin position="111"/>
        <end position="129"/>
    </location>
</feature>
<keyword evidence="4 5" id="KW-0472">Membrane</keyword>
<evidence type="ECO:0000256" key="1">
    <source>
        <dbReference type="ARBA" id="ARBA00004127"/>
    </source>
</evidence>
<keyword evidence="3 5" id="KW-1133">Transmembrane helix</keyword>
<dbReference type="EMBL" id="JAGQNX010000049">
    <property type="protein sequence ID" value="MCA9308211.1"/>
    <property type="molecule type" value="Genomic_DNA"/>
</dbReference>
<dbReference type="Pfam" id="PF01988">
    <property type="entry name" value="VIT1"/>
    <property type="match status" value="2"/>
</dbReference>
<evidence type="ECO:0000256" key="3">
    <source>
        <dbReference type="ARBA" id="ARBA00022989"/>
    </source>
</evidence>
<name>A0A955EB44_UNCKA</name>
<protein>
    <submittedName>
        <fullName evidence="6">VIT1/CCC1 transporter family protein</fullName>
    </submittedName>
</protein>
<evidence type="ECO:0000256" key="2">
    <source>
        <dbReference type="ARBA" id="ARBA00022692"/>
    </source>
</evidence>